<evidence type="ECO:0000313" key="2">
    <source>
        <dbReference type="EMBL" id="ALU95250.1"/>
    </source>
</evidence>
<dbReference type="InterPro" id="IPR010093">
    <property type="entry name" value="SinI_DNA-bd"/>
</dbReference>
<gene>
    <name evidence="2" type="ORF">WQO_19155</name>
</gene>
<reference evidence="2 3" key="1">
    <citation type="journal article" date="2012" name="J. Bacteriol.">
        <title>Draft genome sequence of Streptomyces globisporus C-1027, which produces an antitumor antibiotic consisting of a nine-membered enediyne with a chromoprotein.</title>
        <authorList>
            <person name="Wang L."/>
            <person name="Wang S."/>
            <person name="He Q."/>
            <person name="Yu T."/>
            <person name="Li Q."/>
            <person name="Hong B."/>
        </authorList>
    </citation>
    <scope>NUCLEOTIDE SEQUENCE [LARGE SCALE GENOMIC DNA]</scope>
    <source>
        <strain evidence="2 3">C-1027</strain>
    </source>
</reference>
<organism evidence="2 3">
    <name type="scientific">Streptomyces globisporus C-1027</name>
    <dbReference type="NCBI Taxonomy" id="1172567"/>
    <lineage>
        <taxon>Bacteria</taxon>
        <taxon>Bacillati</taxon>
        <taxon>Actinomycetota</taxon>
        <taxon>Actinomycetes</taxon>
        <taxon>Kitasatosporales</taxon>
        <taxon>Streptomycetaceae</taxon>
        <taxon>Streptomyces</taxon>
    </lineage>
</organism>
<dbReference type="GO" id="GO:0003677">
    <property type="term" value="F:DNA binding"/>
    <property type="evidence" value="ECO:0007669"/>
    <property type="project" value="InterPro"/>
</dbReference>
<dbReference type="InterPro" id="IPR041657">
    <property type="entry name" value="HTH_17"/>
</dbReference>
<sequence length="67" mass="7591">MSAVPRVIEPLLYTPEEAAEALRLGRSTVFEEIRLGRLRTVQIGRCRRIPTDYVAEYIDLLKSESAA</sequence>
<protein>
    <submittedName>
        <fullName evidence="2">Excisionase</fullName>
    </submittedName>
</protein>
<name>A0A0U3LXB8_STRGL</name>
<evidence type="ECO:0000259" key="1">
    <source>
        <dbReference type="Pfam" id="PF12728"/>
    </source>
</evidence>
<dbReference type="Pfam" id="PF12728">
    <property type="entry name" value="HTH_17"/>
    <property type="match status" value="1"/>
</dbReference>
<dbReference type="Proteomes" id="UP000064183">
    <property type="component" value="Chromosome"/>
</dbReference>
<dbReference type="NCBIfam" id="TIGR01764">
    <property type="entry name" value="excise"/>
    <property type="match status" value="1"/>
</dbReference>
<dbReference type="GeneID" id="27784492"/>
<dbReference type="KEGG" id="sgb:WQO_19155"/>
<dbReference type="EMBL" id="CP013738">
    <property type="protein sequence ID" value="ALU95250.1"/>
    <property type="molecule type" value="Genomic_DNA"/>
</dbReference>
<dbReference type="AlphaFoldDB" id="A0A0U3LXB8"/>
<evidence type="ECO:0000313" key="3">
    <source>
        <dbReference type="Proteomes" id="UP000064183"/>
    </source>
</evidence>
<accession>A0A0U3LXB8</accession>
<feature type="domain" description="Helix-turn-helix" evidence="1">
    <location>
        <begin position="12"/>
        <end position="58"/>
    </location>
</feature>
<dbReference type="RefSeq" id="WP_010064758.1">
    <property type="nucleotide sequence ID" value="NZ_CP013738.1"/>
</dbReference>
<dbReference type="STRING" id="1172567.WQO_19155"/>
<proteinExistence type="predicted"/>